<feature type="domain" description="Carboxymuconolactone decarboxylase-like" evidence="1">
    <location>
        <begin position="50"/>
        <end position="105"/>
    </location>
</feature>
<dbReference type="InterPro" id="IPR003779">
    <property type="entry name" value="CMD-like"/>
</dbReference>
<organism evidence="2 3">
    <name type="scientific">Roseivirga spongicola</name>
    <dbReference type="NCBI Taxonomy" id="333140"/>
    <lineage>
        <taxon>Bacteria</taxon>
        <taxon>Pseudomonadati</taxon>
        <taxon>Bacteroidota</taxon>
        <taxon>Cytophagia</taxon>
        <taxon>Cytophagales</taxon>
        <taxon>Roseivirgaceae</taxon>
        <taxon>Roseivirga</taxon>
    </lineage>
</organism>
<accession>A0A150X6J1</accession>
<protein>
    <submittedName>
        <fullName evidence="2">Alkylhydroperoxidase</fullName>
    </submittedName>
</protein>
<dbReference type="InterPro" id="IPR004675">
    <property type="entry name" value="AhpD_core"/>
</dbReference>
<dbReference type="Gene3D" id="1.20.1290.10">
    <property type="entry name" value="AhpD-like"/>
    <property type="match status" value="1"/>
</dbReference>
<comment type="caution">
    <text evidence="2">The sequence shown here is derived from an EMBL/GenBank/DDBJ whole genome shotgun (WGS) entry which is preliminary data.</text>
</comment>
<dbReference type="Proteomes" id="UP000075606">
    <property type="component" value="Unassembled WGS sequence"/>
</dbReference>
<keyword evidence="2" id="KW-0560">Oxidoreductase</keyword>
<dbReference type="SUPFAM" id="SSF69118">
    <property type="entry name" value="AhpD-like"/>
    <property type="match status" value="1"/>
</dbReference>
<dbReference type="RefSeq" id="WP_068223250.1">
    <property type="nucleotide sequence ID" value="NZ_LRPC01000028.1"/>
</dbReference>
<name>A0A150X6J1_9BACT</name>
<proteinExistence type="predicted"/>
<gene>
    <name evidence="2" type="ORF">AWW68_15175</name>
</gene>
<dbReference type="EMBL" id="LRPC01000028">
    <property type="protein sequence ID" value="KYG74323.1"/>
    <property type="molecule type" value="Genomic_DNA"/>
</dbReference>
<dbReference type="OrthoDB" id="9808310at2"/>
<sequence length="182" mass="20114">MKTFNVPTREEVGESNQQIFDNLKSQLGFVPNLYATMAYSDTALGNYLQLQQSKTSLSNKEKEVVNLVVSQGNNCTYCQSAHTAISKMNGFTDDQILELRSGKASFNEKFDTLVKLASEINLNRGQVSESTLENFFNAGYSKGALVDVVVAIADKVVMNYLHNLTQVPVDFPIAQELDTVEA</sequence>
<keyword evidence="2" id="KW-0575">Peroxidase</keyword>
<dbReference type="PANTHER" id="PTHR35446">
    <property type="entry name" value="SI:CH211-175M2.5"/>
    <property type="match status" value="1"/>
</dbReference>
<dbReference type="InterPro" id="IPR029032">
    <property type="entry name" value="AhpD-like"/>
</dbReference>
<dbReference type="AlphaFoldDB" id="A0A150X6J1"/>
<dbReference type="GO" id="GO:0051920">
    <property type="term" value="F:peroxiredoxin activity"/>
    <property type="evidence" value="ECO:0007669"/>
    <property type="project" value="InterPro"/>
</dbReference>
<evidence type="ECO:0000259" key="1">
    <source>
        <dbReference type="Pfam" id="PF02627"/>
    </source>
</evidence>
<evidence type="ECO:0000313" key="3">
    <source>
        <dbReference type="Proteomes" id="UP000075606"/>
    </source>
</evidence>
<dbReference type="Pfam" id="PF02627">
    <property type="entry name" value="CMD"/>
    <property type="match status" value="1"/>
</dbReference>
<dbReference type="NCBIfam" id="TIGR00778">
    <property type="entry name" value="ahpD_dom"/>
    <property type="match status" value="1"/>
</dbReference>
<dbReference type="STRING" id="333140.AWW68_15175"/>
<keyword evidence="3" id="KW-1185">Reference proteome</keyword>
<dbReference type="PANTHER" id="PTHR35446:SF3">
    <property type="entry name" value="CMD DOMAIN-CONTAINING PROTEIN"/>
    <property type="match status" value="1"/>
</dbReference>
<reference evidence="2 3" key="1">
    <citation type="submission" date="2016-01" db="EMBL/GenBank/DDBJ databases">
        <title>Genome sequencing of Roseivirga spongicola UST030701-084.</title>
        <authorList>
            <person name="Selvaratnam C."/>
            <person name="Thevarajoo S."/>
            <person name="Goh K.M."/>
            <person name="Ee R."/>
            <person name="Chan K.-G."/>
            <person name="Chong C.S."/>
        </authorList>
    </citation>
    <scope>NUCLEOTIDE SEQUENCE [LARGE SCALE GENOMIC DNA]</scope>
    <source>
        <strain evidence="2 3">UST030701-084</strain>
    </source>
</reference>
<evidence type="ECO:0000313" key="2">
    <source>
        <dbReference type="EMBL" id="KYG74323.1"/>
    </source>
</evidence>